<organism evidence="3 4">
    <name type="scientific">Halomarina ordinaria</name>
    <dbReference type="NCBI Taxonomy" id="3033939"/>
    <lineage>
        <taxon>Archaea</taxon>
        <taxon>Methanobacteriati</taxon>
        <taxon>Methanobacteriota</taxon>
        <taxon>Stenosarchaea group</taxon>
        <taxon>Halobacteria</taxon>
        <taxon>Halobacteriales</taxon>
        <taxon>Natronomonadaceae</taxon>
        <taxon>Halomarina</taxon>
    </lineage>
</organism>
<dbReference type="EC" id="3.-.-.-" evidence="3"/>
<evidence type="ECO:0000313" key="4">
    <source>
        <dbReference type="Proteomes" id="UP001596406"/>
    </source>
</evidence>
<dbReference type="InterPro" id="IPR036380">
    <property type="entry name" value="Isochorismatase-like_sf"/>
</dbReference>
<name>A0ABD5U9F1_9EURY</name>
<dbReference type="InterPro" id="IPR000868">
    <property type="entry name" value="Isochorismatase-like_dom"/>
</dbReference>
<protein>
    <submittedName>
        <fullName evidence="3">Cysteine hydrolase family protein</fullName>
        <ecNumber evidence="3">3.-.-.-</ecNumber>
    </submittedName>
</protein>
<gene>
    <name evidence="3" type="ORF">ACFQHK_11675</name>
</gene>
<evidence type="ECO:0000259" key="2">
    <source>
        <dbReference type="Pfam" id="PF00857"/>
    </source>
</evidence>
<dbReference type="PANTHER" id="PTHR43540">
    <property type="entry name" value="PEROXYUREIDOACRYLATE/UREIDOACRYLATE AMIDOHYDROLASE-RELATED"/>
    <property type="match status" value="1"/>
</dbReference>
<dbReference type="SUPFAM" id="SSF52499">
    <property type="entry name" value="Isochorismatase-like hydrolases"/>
    <property type="match status" value="1"/>
</dbReference>
<dbReference type="RefSeq" id="WP_304448833.1">
    <property type="nucleotide sequence ID" value="NZ_JARRAH010000001.1"/>
</dbReference>
<dbReference type="PANTHER" id="PTHR43540:SF1">
    <property type="entry name" value="ISOCHORISMATASE HYDROLASE"/>
    <property type="match status" value="1"/>
</dbReference>
<dbReference type="CDD" id="cd01014">
    <property type="entry name" value="nicotinamidase_related"/>
    <property type="match status" value="1"/>
</dbReference>
<sequence>MTGTRPTDHAGEDVPVFLLIDLQRGFDDASWGERNTPTLESTVASLLADWRARGWPVVHARHASTDPDSPLRPDRPGFAFLPVAEPEADEPVFEKSVNSAFVGTDLEAWLRARGHETLVVAGLTTEHCVSTTTRMAENLGFEVYVLANATATFDRPDHQGRSLSAAENHRFALAHLHGEFATVLDSADLPAHLDALDAGR</sequence>
<reference evidence="3 4" key="1">
    <citation type="journal article" date="2019" name="Int. J. Syst. Evol. Microbiol.">
        <title>The Global Catalogue of Microorganisms (GCM) 10K type strain sequencing project: providing services to taxonomists for standard genome sequencing and annotation.</title>
        <authorList>
            <consortium name="The Broad Institute Genomics Platform"/>
            <consortium name="The Broad Institute Genome Sequencing Center for Infectious Disease"/>
            <person name="Wu L."/>
            <person name="Ma J."/>
        </authorList>
    </citation>
    <scope>NUCLEOTIDE SEQUENCE [LARGE SCALE GENOMIC DNA]</scope>
    <source>
        <strain evidence="3 4">PSRA2</strain>
    </source>
</reference>
<evidence type="ECO:0000256" key="1">
    <source>
        <dbReference type="ARBA" id="ARBA00022801"/>
    </source>
</evidence>
<feature type="domain" description="Isochorismatase-like" evidence="2">
    <location>
        <begin position="16"/>
        <end position="188"/>
    </location>
</feature>
<proteinExistence type="predicted"/>
<dbReference type="GO" id="GO:0016787">
    <property type="term" value="F:hydrolase activity"/>
    <property type="evidence" value="ECO:0007669"/>
    <property type="project" value="UniProtKB-KW"/>
</dbReference>
<accession>A0ABD5U9F1</accession>
<dbReference type="InterPro" id="IPR050272">
    <property type="entry name" value="Isochorismatase-like_hydrls"/>
</dbReference>
<keyword evidence="4" id="KW-1185">Reference proteome</keyword>
<dbReference type="Pfam" id="PF00857">
    <property type="entry name" value="Isochorismatase"/>
    <property type="match status" value="1"/>
</dbReference>
<dbReference type="AlphaFoldDB" id="A0ABD5U9F1"/>
<dbReference type="Proteomes" id="UP001596406">
    <property type="component" value="Unassembled WGS sequence"/>
</dbReference>
<evidence type="ECO:0000313" key="3">
    <source>
        <dbReference type="EMBL" id="MFC6837165.1"/>
    </source>
</evidence>
<keyword evidence="1 3" id="KW-0378">Hydrolase</keyword>
<dbReference type="EMBL" id="JBHSXM010000001">
    <property type="protein sequence ID" value="MFC6837165.1"/>
    <property type="molecule type" value="Genomic_DNA"/>
</dbReference>
<comment type="caution">
    <text evidence="3">The sequence shown here is derived from an EMBL/GenBank/DDBJ whole genome shotgun (WGS) entry which is preliminary data.</text>
</comment>
<dbReference type="Gene3D" id="3.40.50.850">
    <property type="entry name" value="Isochorismatase-like"/>
    <property type="match status" value="1"/>
</dbReference>